<dbReference type="PROSITE" id="PS00028">
    <property type="entry name" value="ZINC_FINGER_C2H2_1"/>
    <property type="match status" value="18"/>
</dbReference>
<feature type="domain" description="C2H2-type" evidence="10">
    <location>
        <begin position="1096"/>
        <end position="1124"/>
    </location>
</feature>
<feature type="domain" description="C2H2-type" evidence="10">
    <location>
        <begin position="485"/>
        <end position="512"/>
    </location>
</feature>
<evidence type="ECO:0000256" key="7">
    <source>
        <dbReference type="ARBA" id="ARBA00023242"/>
    </source>
</evidence>
<keyword evidence="5" id="KW-0862">Zinc</keyword>
<organism evidence="12 13">
    <name type="scientific">Pogona vitticeps</name>
    <name type="common">central bearded dragon</name>
    <dbReference type="NCBI Taxonomy" id="103695"/>
    <lineage>
        <taxon>Eukaryota</taxon>
        <taxon>Metazoa</taxon>
        <taxon>Chordata</taxon>
        <taxon>Craniata</taxon>
        <taxon>Vertebrata</taxon>
        <taxon>Euteleostomi</taxon>
        <taxon>Lepidosauria</taxon>
        <taxon>Squamata</taxon>
        <taxon>Bifurcata</taxon>
        <taxon>Unidentata</taxon>
        <taxon>Episquamata</taxon>
        <taxon>Toxicofera</taxon>
        <taxon>Iguania</taxon>
        <taxon>Acrodonta</taxon>
        <taxon>Agamidae</taxon>
        <taxon>Amphibolurinae</taxon>
        <taxon>Pogona</taxon>
    </lineage>
</organism>
<feature type="domain" description="C2H2-type" evidence="10">
    <location>
        <begin position="998"/>
        <end position="1025"/>
    </location>
</feature>
<dbReference type="SMART" id="SM00355">
    <property type="entry name" value="ZnF_C2H2"/>
    <property type="match status" value="19"/>
</dbReference>
<feature type="region of interest" description="Disordered" evidence="9">
    <location>
        <begin position="281"/>
        <end position="301"/>
    </location>
</feature>
<feature type="domain" description="C2H2-type" evidence="10">
    <location>
        <begin position="399"/>
        <end position="430"/>
    </location>
</feature>
<proteinExistence type="predicted"/>
<feature type="region of interest" description="Disordered" evidence="9">
    <location>
        <begin position="507"/>
        <end position="528"/>
    </location>
</feature>
<feature type="domain" description="C2H2-type" evidence="10">
    <location>
        <begin position="649"/>
        <end position="676"/>
    </location>
</feature>
<dbReference type="SMART" id="SM00431">
    <property type="entry name" value="SCAN"/>
    <property type="match status" value="1"/>
</dbReference>
<feature type="domain" description="C2H2-type" evidence="10">
    <location>
        <begin position="955"/>
        <end position="983"/>
    </location>
</feature>
<reference evidence="12" key="1">
    <citation type="submission" date="2025-05" db="UniProtKB">
        <authorList>
            <consortium name="RefSeq"/>
        </authorList>
    </citation>
    <scope>NUCLEOTIDE SEQUENCE [LARGE SCALE GENOMIC DNA]</scope>
</reference>
<feature type="domain" description="C2H2-type" evidence="10">
    <location>
        <begin position="1068"/>
        <end position="1095"/>
    </location>
</feature>
<feature type="compositionally biased region" description="Basic and acidic residues" evidence="9">
    <location>
        <begin position="8"/>
        <end position="20"/>
    </location>
</feature>
<feature type="domain" description="C2H2-type" evidence="10">
    <location>
        <begin position="541"/>
        <end position="568"/>
    </location>
</feature>
<feature type="compositionally biased region" description="Basic and acidic residues" evidence="9">
    <location>
        <begin position="1042"/>
        <end position="1052"/>
    </location>
</feature>
<feature type="region of interest" description="Disordered" evidence="9">
    <location>
        <begin position="1"/>
        <end position="65"/>
    </location>
</feature>
<keyword evidence="6" id="KW-0238">DNA-binding</keyword>
<dbReference type="InterPro" id="IPR013087">
    <property type="entry name" value="Znf_C2H2_type"/>
</dbReference>
<dbReference type="PANTHER" id="PTHR24381">
    <property type="entry name" value="ZINC FINGER PROTEIN"/>
    <property type="match status" value="1"/>
</dbReference>
<evidence type="ECO:0000259" key="11">
    <source>
        <dbReference type="PROSITE" id="PS50804"/>
    </source>
</evidence>
<feature type="compositionally biased region" description="Basic and acidic residues" evidence="9">
    <location>
        <begin position="514"/>
        <end position="524"/>
    </location>
</feature>
<dbReference type="SUPFAM" id="SSF57667">
    <property type="entry name" value="beta-beta-alpha zinc fingers"/>
    <property type="match status" value="11"/>
</dbReference>
<feature type="domain" description="C2H2-type" evidence="10">
    <location>
        <begin position="786"/>
        <end position="813"/>
    </location>
</feature>
<feature type="compositionally biased region" description="Basic and acidic residues" evidence="9">
    <location>
        <begin position="339"/>
        <end position="357"/>
    </location>
</feature>
<keyword evidence="2" id="KW-0479">Metal-binding</keyword>
<evidence type="ECO:0000259" key="10">
    <source>
        <dbReference type="PROSITE" id="PS50157"/>
    </source>
</evidence>
<evidence type="ECO:0000256" key="5">
    <source>
        <dbReference type="ARBA" id="ARBA00022833"/>
    </source>
</evidence>
<dbReference type="Gene3D" id="3.30.160.60">
    <property type="entry name" value="Classic Zinc Finger"/>
    <property type="match status" value="17"/>
</dbReference>
<feature type="domain" description="C2H2-type" evidence="10">
    <location>
        <begin position="714"/>
        <end position="741"/>
    </location>
</feature>
<evidence type="ECO:0000256" key="9">
    <source>
        <dbReference type="SAM" id="MobiDB-lite"/>
    </source>
</evidence>
<dbReference type="InterPro" id="IPR038269">
    <property type="entry name" value="SCAN_sf"/>
</dbReference>
<feature type="compositionally biased region" description="Acidic residues" evidence="9">
    <location>
        <begin position="321"/>
        <end position="338"/>
    </location>
</feature>
<dbReference type="Gene3D" id="1.10.4020.10">
    <property type="entry name" value="DNA breaking-rejoining enzymes"/>
    <property type="match status" value="1"/>
</dbReference>
<dbReference type="PANTHER" id="PTHR24381:SF390">
    <property type="entry name" value="ZINC FINGER PROTEIN 37 HOMOLOG"/>
    <property type="match status" value="1"/>
</dbReference>
<evidence type="ECO:0000256" key="3">
    <source>
        <dbReference type="ARBA" id="ARBA00022737"/>
    </source>
</evidence>
<keyword evidence="3" id="KW-0677">Repeat</keyword>
<feature type="region of interest" description="Disordered" evidence="9">
    <location>
        <begin position="1233"/>
        <end position="1287"/>
    </location>
</feature>
<accession>A0ABM5FFZ1</accession>
<feature type="domain" description="C2H2-type" evidence="10">
    <location>
        <begin position="450"/>
        <end position="477"/>
    </location>
</feature>
<dbReference type="CDD" id="cd07936">
    <property type="entry name" value="SCAN"/>
    <property type="match status" value="1"/>
</dbReference>
<dbReference type="PROSITE" id="PS50157">
    <property type="entry name" value="ZINC_FINGER_C2H2_2"/>
    <property type="match status" value="19"/>
</dbReference>
<dbReference type="Proteomes" id="UP001652642">
    <property type="component" value="Chromosome 2"/>
</dbReference>
<comment type="subcellular location">
    <subcellularLocation>
        <location evidence="1">Nucleus</location>
    </subcellularLocation>
</comment>
<feature type="compositionally biased region" description="Basic and acidic residues" evidence="9">
    <location>
        <begin position="371"/>
        <end position="380"/>
    </location>
</feature>
<dbReference type="PROSITE" id="PS50804">
    <property type="entry name" value="SCAN_BOX"/>
    <property type="match status" value="1"/>
</dbReference>
<keyword evidence="4 8" id="KW-0863">Zinc-finger</keyword>
<feature type="region of interest" description="Disordered" evidence="9">
    <location>
        <begin position="415"/>
        <end position="435"/>
    </location>
</feature>
<keyword evidence="12" id="KW-1185">Reference proteome</keyword>
<feature type="domain" description="SCAN box" evidence="11">
    <location>
        <begin position="193"/>
        <end position="271"/>
    </location>
</feature>
<feature type="domain" description="C2H2-type" evidence="10">
    <location>
        <begin position="580"/>
        <end position="607"/>
    </location>
</feature>
<name>A0ABM5FFZ1_9SAUR</name>
<feature type="region of interest" description="Disordered" evidence="9">
    <location>
        <begin position="1026"/>
        <end position="1061"/>
    </location>
</feature>
<feature type="domain" description="C2H2-type" evidence="10">
    <location>
        <begin position="1198"/>
        <end position="1225"/>
    </location>
</feature>
<feature type="domain" description="C2H2-type" evidence="10">
    <location>
        <begin position="814"/>
        <end position="842"/>
    </location>
</feature>
<keyword evidence="7" id="KW-0539">Nucleus</keyword>
<dbReference type="SUPFAM" id="SSF47353">
    <property type="entry name" value="Retrovirus capsid dimerization domain-like"/>
    <property type="match status" value="1"/>
</dbReference>
<feature type="domain" description="C2H2-type" evidence="10">
    <location>
        <begin position="742"/>
        <end position="770"/>
    </location>
</feature>
<dbReference type="InterPro" id="IPR036236">
    <property type="entry name" value="Znf_C2H2_sf"/>
</dbReference>
<evidence type="ECO:0000256" key="8">
    <source>
        <dbReference type="PROSITE-ProRule" id="PRU00042"/>
    </source>
</evidence>
<evidence type="ECO:0000256" key="6">
    <source>
        <dbReference type="ARBA" id="ARBA00023125"/>
    </source>
</evidence>
<dbReference type="InterPro" id="IPR003309">
    <property type="entry name" value="SCAN_dom"/>
</dbReference>
<feature type="domain" description="C2H2-type" evidence="10">
    <location>
        <begin position="857"/>
        <end position="884"/>
    </location>
</feature>
<protein>
    <submittedName>
        <fullName evidence="13">Uncharacterized protein</fullName>
    </submittedName>
</protein>
<evidence type="ECO:0000256" key="1">
    <source>
        <dbReference type="ARBA" id="ARBA00004123"/>
    </source>
</evidence>
<gene>
    <name evidence="13" type="primary">LOC110091639</name>
</gene>
<dbReference type="Pfam" id="PF00096">
    <property type="entry name" value="zf-C2H2"/>
    <property type="match status" value="11"/>
</dbReference>
<sequence>MPAPEMVLELRKSAKRDAAMQKRRGGHSSGTGVVVEKASQDPKALPIGQPDDAGRGTQAPEAVHSKGLRISFRNVGIQHEVKEEPQEETVQLWETQLQDFLSRVEASPSPPQDPQFPQESTPWNDAQAFLAAFEQVAEACRWPREEWAARLLPALTGEAELIFSSLEAGDREDYGKVKAAILQEDALMREKSRQHFRSFCYQEADGPRGAYGRLRELCSRWLKVEKKTKEQILEELILEQFLTILPSEIQTWVKEHPLESSTQAVSLAEEFLHSQCVPGVKEEQTTEPQGEGSVNLPEGEGASLDAKEGLQLCRESRAEDLTDFSDADLSDGEEVYEDEERRREESSRPRELRRISSERASGNGPQFCDQENGRRKERPPEVGGQALAGRKAYKATRKNICSVCGKSFTRQWAFNQHKRKHQISHSPEEEGQGKTNLESRQIMHAGEHPLACSHCGESFTSRTLLAAHQRIHVGEKLPPPEVTVYICCECGETFSCLQDHDMHQRTHTRKRPRASVEREEKIEPRSSLTAPQNIHAQELPYKCTDCERRFATMSSYKRHRVIHRRRKPRSLFHKAPAKRKVCPICGRAFTDNWKLQRHQQAHQSTTDEAVERKGGFKWDMALIENGDACERETEGHLLQSKPGVPGEGFPCSQCGKNFHWLSYLVRHQRIHSREKCGERLKLSLSLGEDRRKVHKGKKPAPLLPKCPVPAGKSSTCPKCGKSFPSPAALTIHRCAHKREKPYACTLCAKRFVLKSSLCHHEKTSHREKKLVPLLPQTPPDMKGRSSPCPDCGKRFSSFASLRRHKRMHSGEKYYRCLDCGESFLWDSTLYTHRKRFHQGEKTNPLLQQIPKVKEETYSCSKCGKKFKRASILRRHQCTHAQSKPYKCADCGRQFLHQSSFERHGMSHQRKIPESLLKKTSDQKRNPYGCAECGKRFCQPRYLKMHQRVHVAEKPFKCEDCGESFMWKGSLNWHRKKTHGGGTSPPLSPTISGTREGAHTCHKCGKSFAKELGLLRHPCLRLAAKPYKSSGRGKSFPRPSSLGKDRKDHENAKAKPSGKNSLGAKRKVYSCLECGRSFGSSMDLVSHRYTHGGGKLHKCTECGKNFSQRSSLGRHRRKIHKGKKLVPLLQRIPDLQGKPYRCSEYEKSLREPPDLLGHQATPASGKGQNGQTCSECGKTFSSYSTLQRHQRIHRGVELYKCCECDQSFFCQDSLTKHKRTHGGFQDPTLQLYESKPDVTESRTAPAQTDTLPHEESENAPPPGKMEASDCTTQDGSQPFELPNHTDAS</sequence>
<dbReference type="Pfam" id="PF02023">
    <property type="entry name" value="SCAN"/>
    <property type="match status" value="1"/>
</dbReference>
<evidence type="ECO:0000313" key="12">
    <source>
        <dbReference type="Proteomes" id="UP001652642"/>
    </source>
</evidence>
<feature type="region of interest" description="Disordered" evidence="9">
    <location>
        <begin position="321"/>
        <end position="387"/>
    </location>
</feature>
<evidence type="ECO:0000256" key="4">
    <source>
        <dbReference type="ARBA" id="ARBA00022771"/>
    </source>
</evidence>
<dbReference type="RefSeq" id="XP_072844326.1">
    <property type="nucleotide sequence ID" value="XM_072988225.1"/>
</dbReference>
<evidence type="ECO:0000256" key="2">
    <source>
        <dbReference type="ARBA" id="ARBA00022723"/>
    </source>
</evidence>
<feature type="domain" description="C2H2-type" evidence="10">
    <location>
        <begin position="927"/>
        <end position="954"/>
    </location>
</feature>
<evidence type="ECO:0000313" key="13">
    <source>
        <dbReference type="RefSeq" id="XP_072844326.1"/>
    </source>
</evidence>
<feature type="compositionally biased region" description="Polar residues" evidence="9">
    <location>
        <begin position="1240"/>
        <end position="1249"/>
    </location>
</feature>
<dbReference type="GeneID" id="110091639"/>
<feature type="domain" description="C2H2-type" evidence="10">
    <location>
        <begin position="885"/>
        <end position="912"/>
    </location>
</feature>
<feature type="domain" description="C2H2-type" evidence="10">
    <location>
        <begin position="1170"/>
        <end position="1197"/>
    </location>
</feature>
<reference evidence="13" key="2">
    <citation type="submission" date="2025-08" db="UniProtKB">
        <authorList>
            <consortium name="RefSeq"/>
        </authorList>
    </citation>
    <scope>IDENTIFICATION</scope>
</reference>